<dbReference type="SUPFAM" id="SSF50475">
    <property type="entry name" value="FMN-binding split barrel"/>
    <property type="match status" value="1"/>
</dbReference>
<gene>
    <name evidence="4" type="ORF">XA68_16072</name>
</gene>
<dbReference type="InterPro" id="IPR019595">
    <property type="entry name" value="DUF2470"/>
</dbReference>
<organism evidence="4 5">
    <name type="scientific">Ophiocordyceps unilateralis</name>
    <name type="common">Zombie-ant fungus</name>
    <name type="synonym">Torrubia unilateralis</name>
    <dbReference type="NCBI Taxonomy" id="268505"/>
    <lineage>
        <taxon>Eukaryota</taxon>
        <taxon>Fungi</taxon>
        <taxon>Dikarya</taxon>
        <taxon>Ascomycota</taxon>
        <taxon>Pezizomycotina</taxon>
        <taxon>Sordariomycetes</taxon>
        <taxon>Hypocreomycetidae</taxon>
        <taxon>Hypocreales</taxon>
        <taxon>Ophiocordycipitaceae</taxon>
        <taxon>Ophiocordyceps</taxon>
    </lineage>
</organism>
<evidence type="ECO:0000313" key="5">
    <source>
        <dbReference type="Proteomes" id="UP000037136"/>
    </source>
</evidence>
<dbReference type="Gene3D" id="3.20.180.10">
    <property type="entry name" value="PNP-oxidase-like"/>
    <property type="match status" value="1"/>
</dbReference>
<evidence type="ECO:0000313" key="4">
    <source>
        <dbReference type="EMBL" id="PFH61841.1"/>
    </source>
</evidence>
<name>A0A2A9PLC5_OPHUN</name>
<feature type="transmembrane region" description="Helical" evidence="2">
    <location>
        <begin position="252"/>
        <end position="272"/>
    </location>
</feature>
<accession>A0A2A9PLC5</accession>
<reference evidence="4 5" key="1">
    <citation type="journal article" date="2015" name="BMC Genomics">
        <title>Gene expression during zombie ant biting behavior reflects the complexity underlying fungal parasitic behavioral manipulation.</title>
        <authorList>
            <person name="de Bekker C."/>
            <person name="Ohm R.A."/>
            <person name="Loreto R.G."/>
            <person name="Sebastian A."/>
            <person name="Albert I."/>
            <person name="Merrow M."/>
            <person name="Brachmann A."/>
            <person name="Hughes D.P."/>
        </authorList>
    </citation>
    <scope>NUCLEOTIDE SEQUENCE [LARGE SCALE GENOMIC DNA]</scope>
    <source>
        <strain evidence="4 5">SC16a</strain>
    </source>
</reference>
<feature type="domain" description="DUF2470" evidence="3">
    <location>
        <begin position="80"/>
        <end position="152"/>
    </location>
</feature>
<reference evidence="4 5" key="2">
    <citation type="journal article" date="2017" name="Sci. Rep.">
        <title>Ant-infecting Ophiocordyceps genomes reveal a high diversity of potential behavioral manipulation genes and a possible major role for enterotoxins.</title>
        <authorList>
            <person name="de Bekker C."/>
            <person name="Ohm R.A."/>
            <person name="Evans H.C."/>
            <person name="Brachmann A."/>
            <person name="Hughes D.P."/>
        </authorList>
    </citation>
    <scope>NUCLEOTIDE SEQUENCE [LARGE SCALE GENOMIC DNA]</scope>
    <source>
        <strain evidence="4 5">SC16a</strain>
    </source>
</reference>
<feature type="transmembrane region" description="Helical" evidence="2">
    <location>
        <begin position="179"/>
        <end position="198"/>
    </location>
</feature>
<evidence type="ECO:0000259" key="3">
    <source>
        <dbReference type="Pfam" id="PF10615"/>
    </source>
</evidence>
<evidence type="ECO:0000256" key="1">
    <source>
        <dbReference type="SAM" id="MobiDB-lite"/>
    </source>
</evidence>
<dbReference type="AlphaFoldDB" id="A0A2A9PLC5"/>
<dbReference type="InterPro" id="IPR037119">
    <property type="entry name" value="Haem_oxidase_HugZ-like_sf"/>
</dbReference>
<keyword evidence="2" id="KW-0472">Membrane</keyword>
<keyword evidence="2" id="KW-0812">Transmembrane</keyword>
<feature type="compositionally biased region" description="Low complexity" evidence="1">
    <location>
        <begin position="45"/>
        <end position="64"/>
    </location>
</feature>
<dbReference type="Pfam" id="PF10615">
    <property type="entry name" value="DUF2470"/>
    <property type="match status" value="1"/>
</dbReference>
<keyword evidence="2" id="KW-1133">Transmembrane helix</keyword>
<dbReference type="EMBL" id="LAZP02000052">
    <property type="protein sequence ID" value="PFH61841.1"/>
    <property type="molecule type" value="Genomic_DNA"/>
</dbReference>
<evidence type="ECO:0000256" key="2">
    <source>
        <dbReference type="SAM" id="Phobius"/>
    </source>
</evidence>
<feature type="region of interest" description="Disordered" evidence="1">
    <location>
        <begin position="35"/>
        <end position="74"/>
    </location>
</feature>
<dbReference type="PANTHER" id="PTHR37783:SF1">
    <property type="entry name" value="MEMBRANE PROTEIN, PUTATIVE (AFU_ORTHOLOGUE AFUA_1G04315)-RELATED"/>
    <property type="match status" value="1"/>
</dbReference>
<sequence length="296" mass="33273">MAVSLPRETAKFFPPLPQKTIINSLTSQRQARLLPSLPIDDEDGSSSSRRSNPRPQARLRQARQVDAQAMASPAEEEIRDRIVRHMNQAHTRELSHLVRHFTGATASEAANPSLRDLTLQGMRVRAGGNDHVIPFSPALGDWTEARQRIIAMDATARDSLGISDIYVTHYVGPRGFDRLIVFYVLMYVACFATLPYVVPGSRAWAAVDAVFPGGAPTYKWLVRVISVPMLAVHSLETAIFDRKLRRHAIDRWTGLWWMWALDCFVEGVFAFWRLDAVVAEKRAAKEAKEAKEVKKS</sequence>
<proteinExistence type="predicted"/>
<dbReference type="OrthoDB" id="5553410at2759"/>
<feature type="transmembrane region" description="Helical" evidence="2">
    <location>
        <begin position="218"/>
        <end position="240"/>
    </location>
</feature>
<dbReference type="PANTHER" id="PTHR37783">
    <property type="entry name" value="MEMBRANE PROTEIN, PUTATIVE (AFU_ORTHOLOGUE AFUA_1G04315)-RELATED"/>
    <property type="match status" value="1"/>
</dbReference>
<dbReference type="Proteomes" id="UP000037136">
    <property type="component" value="Unassembled WGS sequence"/>
</dbReference>
<keyword evidence="5" id="KW-1185">Reference proteome</keyword>
<comment type="caution">
    <text evidence="4">The sequence shown here is derived from an EMBL/GenBank/DDBJ whole genome shotgun (WGS) entry which is preliminary data.</text>
</comment>
<protein>
    <recommendedName>
        <fullName evidence="3">DUF2470 domain-containing protein</fullName>
    </recommendedName>
</protein>